<keyword evidence="10" id="KW-1185">Reference proteome</keyword>
<evidence type="ECO:0000256" key="4">
    <source>
        <dbReference type="ARBA" id="ARBA00022692"/>
    </source>
</evidence>
<dbReference type="Gene3D" id="1.10.3730.20">
    <property type="match status" value="2"/>
</dbReference>
<dbReference type="EMBL" id="JAPQES010000005">
    <property type="protein sequence ID" value="MCY6371702.1"/>
    <property type="molecule type" value="Genomic_DNA"/>
</dbReference>
<dbReference type="Proteomes" id="UP001079657">
    <property type="component" value="Unassembled WGS sequence"/>
</dbReference>
<evidence type="ECO:0000259" key="8">
    <source>
        <dbReference type="Pfam" id="PF00892"/>
    </source>
</evidence>
<evidence type="ECO:0000256" key="2">
    <source>
        <dbReference type="ARBA" id="ARBA00007362"/>
    </source>
</evidence>
<evidence type="ECO:0000256" key="1">
    <source>
        <dbReference type="ARBA" id="ARBA00004651"/>
    </source>
</evidence>
<sequence>MNNEKYWGYLSVIISNSIIGLSFLFTKKAVSTTDPYNTLAMRFAISFFVIFLAAALNLIKLNFKGKDLKKLILLSIFFPSSFFLLQSFGLKWATSSEAGIISALTPAMILVFSILFLKEKVNLKQVLSIMVSICGVVYIFCMKGNVLNLDNFIGIFLIFLSCVCFAIFSILSRKCSNDFTPMEICFFMQGFGFILFSSLAIFRGFNFYELNSLIKNTSFVTSIIYLAIPSTLFTAILNNYSLSKIEASKVGVFSNISTIISIIAGALILKEQIMYYHIIGSILIIGGIIGVNCLSSHTTNNKEEITNNKKKMLKKMRLVASRINFL</sequence>
<dbReference type="PANTHER" id="PTHR32322">
    <property type="entry name" value="INNER MEMBRANE TRANSPORTER"/>
    <property type="match status" value="1"/>
</dbReference>
<feature type="transmembrane region" description="Helical" evidence="7">
    <location>
        <begin position="250"/>
        <end position="269"/>
    </location>
</feature>
<evidence type="ECO:0000256" key="7">
    <source>
        <dbReference type="SAM" id="Phobius"/>
    </source>
</evidence>
<feature type="transmembrane region" description="Helical" evidence="7">
    <location>
        <begin position="217"/>
        <end position="238"/>
    </location>
</feature>
<dbReference type="PANTHER" id="PTHR32322:SF18">
    <property type="entry name" value="S-ADENOSYLMETHIONINE_S-ADENOSYLHOMOCYSTEINE TRANSPORTER"/>
    <property type="match status" value="1"/>
</dbReference>
<evidence type="ECO:0000256" key="6">
    <source>
        <dbReference type="ARBA" id="ARBA00023136"/>
    </source>
</evidence>
<accession>A0ABT4CRL7</accession>
<keyword evidence="5 7" id="KW-1133">Transmembrane helix</keyword>
<keyword evidence="3" id="KW-1003">Cell membrane</keyword>
<evidence type="ECO:0000256" key="5">
    <source>
        <dbReference type="ARBA" id="ARBA00022989"/>
    </source>
</evidence>
<dbReference type="Pfam" id="PF00892">
    <property type="entry name" value="EamA"/>
    <property type="match status" value="2"/>
</dbReference>
<feature type="domain" description="EamA" evidence="8">
    <location>
        <begin position="7"/>
        <end position="140"/>
    </location>
</feature>
<feature type="domain" description="EamA" evidence="8">
    <location>
        <begin position="153"/>
        <end position="292"/>
    </location>
</feature>
<proteinExistence type="inferred from homology"/>
<dbReference type="InterPro" id="IPR037185">
    <property type="entry name" value="EmrE-like"/>
</dbReference>
<organism evidence="9 10">
    <name type="scientific">Clostridium ganghwense</name>
    <dbReference type="NCBI Taxonomy" id="312089"/>
    <lineage>
        <taxon>Bacteria</taxon>
        <taxon>Bacillati</taxon>
        <taxon>Bacillota</taxon>
        <taxon>Clostridia</taxon>
        <taxon>Eubacteriales</taxon>
        <taxon>Clostridiaceae</taxon>
        <taxon>Clostridium</taxon>
    </lineage>
</organism>
<feature type="transmembrane region" description="Helical" evidence="7">
    <location>
        <begin position="71"/>
        <end position="92"/>
    </location>
</feature>
<comment type="caution">
    <text evidence="9">The sequence shown here is derived from an EMBL/GenBank/DDBJ whole genome shotgun (WGS) entry which is preliminary data.</text>
</comment>
<reference evidence="9" key="1">
    <citation type="submission" date="2022-12" db="EMBL/GenBank/DDBJ databases">
        <authorList>
            <person name="Wang J."/>
        </authorList>
    </citation>
    <scope>NUCLEOTIDE SEQUENCE</scope>
    <source>
        <strain evidence="9">HY-42-06</strain>
    </source>
</reference>
<keyword evidence="4 7" id="KW-0812">Transmembrane</keyword>
<name>A0ABT4CRL7_9CLOT</name>
<protein>
    <submittedName>
        <fullName evidence="9">DMT family transporter</fullName>
    </submittedName>
</protein>
<feature type="transmembrane region" description="Helical" evidence="7">
    <location>
        <begin position="275"/>
        <end position="294"/>
    </location>
</feature>
<feature type="transmembrane region" description="Helical" evidence="7">
    <location>
        <begin position="7"/>
        <end position="27"/>
    </location>
</feature>
<dbReference type="SUPFAM" id="SSF103481">
    <property type="entry name" value="Multidrug resistance efflux transporter EmrE"/>
    <property type="match status" value="2"/>
</dbReference>
<dbReference type="InterPro" id="IPR050638">
    <property type="entry name" value="AA-Vitamin_Transporters"/>
</dbReference>
<dbReference type="RefSeq" id="WP_268050585.1">
    <property type="nucleotide sequence ID" value="NZ_JAPQES010000005.1"/>
</dbReference>
<evidence type="ECO:0000313" key="10">
    <source>
        <dbReference type="Proteomes" id="UP001079657"/>
    </source>
</evidence>
<gene>
    <name evidence="9" type="ORF">OXH55_13735</name>
</gene>
<comment type="subcellular location">
    <subcellularLocation>
        <location evidence="1">Cell membrane</location>
        <topology evidence="1">Multi-pass membrane protein</topology>
    </subcellularLocation>
</comment>
<feature type="transmembrane region" description="Helical" evidence="7">
    <location>
        <begin position="126"/>
        <end position="146"/>
    </location>
</feature>
<keyword evidence="6 7" id="KW-0472">Membrane</keyword>
<evidence type="ECO:0000313" key="9">
    <source>
        <dbReference type="EMBL" id="MCY6371702.1"/>
    </source>
</evidence>
<feature type="transmembrane region" description="Helical" evidence="7">
    <location>
        <begin position="184"/>
        <end position="205"/>
    </location>
</feature>
<dbReference type="InterPro" id="IPR000620">
    <property type="entry name" value="EamA_dom"/>
</dbReference>
<evidence type="ECO:0000256" key="3">
    <source>
        <dbReference type="ARBA" id="ARBA00022475"/>
    </source>
</evidence>
<feature type="transmembrane region" description="Helical" evidence="7">
    <location>
        <begin position="152"/>
        <end position="172"/>
    </location>
</feature>
<comment type="similarity">
    <text evidence="2">Belongs to the EamA transporter family.</text>
</comment>
<feature type="transmembrane region" description="Helical" evidence="7">
    <location>
        <begin position="98"/>
        <end position="117"/>
    </location>
</feature>
<feature type="transmembrane region" description="Helical" evidence="7">
    <location>
        <begin position="39"/>
        <end position="59"/>
    </location>
</feature>